<dbReference type="OrthoDB" id="3173919at2"/>
<evidence type="ECO:0000313" key="3">
    <source>
        <dbReference type="Proteomes" id="UP000030152"/>
    </source>
</evidence>
<gene>
    <name evidence="2" type="ORF">Q765_14410</name>
</gene>
<proteinExistence type="predicted"/>
<reference evidence="2 3" key="1">
    <citation type="submission" date="2013-09" db="EMBL/GenBank/DDBJ databases">
        <authorList>
            <person name="Zeng Z."/>
            <person name="Chen C."/>
        </authorList>
    </citation>
    <scope>NUCLEOTIDE SEQUENCE [LARGE SCALE GENOMIC DNA]</scope>
    <source>
        <strain evidence="2 3">WB 3.3-2</strain>
    </source>
</reference>
<dbReference type="Pfam" id="PF13630">
    <property type="entry name" value="SdpI"/>
    <property type="match status" value="1"/>
</dbReference>
<evidence type="ECO:0000313" key="2">
    <source>
        <dbReference type="EMBL" id="KGO85814.1"/>
    </source>
</evidence>
<dbReference type="eggNOG" id="COG5658">
    <property type="taxonomic scope" value="Bacteria"/>
</dbReference>
<dbReference type="InterPro" id="IPR025962">
    <property type="entry name" value="SdpI/YhfL"/>
</dbReference>
<sequence>MEDFVANIALSSFICGIAFVGMGLVMYYYPPKKINDLYGYRTGSSMKSQKRWDFAQRFCAVQAMKVSVVLIVVSLLFYFIPVDTAIKQFLGVFLLLLGAAYLLYSTEKAIKQRFDKS</sequence>
<protein>
    <recommendedName>
        <fullName evidence="4">SdpI/YhfL protein family</fullName>
    </recommendedName>
</protein>
<keyword evidence="1" id="KW-0812">Transmembrane</keyword>
<dbReference type="STRING" id="1121895.GCA_000378485_03760"/>
<feature type="transmembrane region" description="Helical" evidence="1">
    <location>
        <begin position="58"/>
        <end position="80"/>
    </location>
</feature>
<keyword evidence="1" id="KW-0472">Membrane</keyword>
<dbReference type="Proteomes" id="UP000030152">
    <property type="component" value="Unassembled WGS sequence"/>
</dbReference>
<evidence type="ECO:0000256" key="1">
    <source>
        <dbReference type="SAM" id="Phobius"/>
    </source>
</evidence>
<organism evidence="2 3">
    <name type="scientific">Flavobacterium rivuli WB 3.3-2 = DSM 21788</name>
    <dbReference type="NCBI Taxonomy" id="1121895"/>
    <lineage>
        <taxon>Bacteria</taxon>
        <taxon>Pseudomonadati</taxon>
        <taxon>Bacteroidota</taxon>
        <taxon>Flavobacteriia</taxon>
        <taxon>Flavobacteriales</taxon>
        <taxon>Flavobacteriaceae</taxon>
        <taxon>Flavobacterium</taxon>
    </lineage>
</organism>
<dbReference type="EMBL" id="JRLX01000016">
    <property type="protein sequence ID" value="KGO85814.1"/>
    <property type="molecule type" value="Genomic_DNA"/>
</dbReference>
<name>A0A0A2M0M3_9FLAO</name>
<feature type="transmembrane region" description="Helical" evidence="1">
    <location>
        <begin position="86"/>
        <end position="104"/>
    </location>
</feature>
<feature type="transmembrane region" description="Helical" evidence="1">
    <location>
        <begin position="6"/>
        <end position="29"/>
    </location>
</feature>
<comment type="caution">
    <text evidence="2">The sequence shown here is derived from an EMBL/GenBank/DDBJ whole genome shotgun (WGS) entry which is preliminary data.</text>
</comment>
<accession>A0A0A2M0M3</accession>
<keyword evidence="3" id="KW-1185">Reference proteome</keyword>
<evidence type="ECO:0008006" key="4">
    <source>
        <dbReference type="Google" id="ProtNLM"/>
    </source>
</evidence>
<dbReference type="AlphaFoldDB" id="A0A0A2M0M3"/>
<dbReference type="RefSeq" id="WP_020214936.1">
    <property type="nucleotide sequence ID" value="NZ_JRLX01000016.1"/>
</dbReference>
<keyword evidence="1" id="KW-1133">Transmembrane helix</keyword>